<comment type="subcellular location">
    <subcellularLocation>
        <location evidence="1">Cell membrane</location>
        <topology evidence="1">Multi-pass membrane protein</topology>
    </subcellularLocation>
    <subcellularLocation>
        <location evidence="6">Membrane</location>
        <topology evidence="6">Multi-pass membrane protein</topology>
    </subcellularLocation>
</comment>
<reference evidence="9 10" key="1">
    <citation type="journal article" date="2007" name="Appl. Environ. Microbiol.">
        <title>Genome sequence of the cellulolytic gliding bacterium Cytophaga hutchinsonii.</title>
        <authorList>
            <person name="Xie G."/>
            <person name="Bruce D.C."/>
            <person name="Challacombe J.F."/>
            <person name="Chertkov O."/>
            <person name="Detter J.C."/>
            <person name="Gilna P."/>
            <person name="Han C.S."/>
            <person name="Lucas S."/>
            <person name="Misra M."/>
            <person name="Myers G.L."/>
            <person name="Richardson P."/>
            <person name="Tapia R."/>
            <person name="Thayer N."/>
            <person name="Thompson L.S."/>
            <person name="Brettin T.S."/>
            <person name="Henrissat B."/>
            <person name="Wilson D.B."/>
            <person name="McBride M.J."/>
        </authorList>
    </citation>
    <scope>NUCLEOTIDE SEQUENCE [LARGE SCALE GENOMIC DNA]</scope>
    <source>
        <strain evidence="10">ATCC 33406 / DSM 1761 / CIP 103989 / NBRC 15051 / NCIMB 9469 / D465</strain>
    </source>
</reference>
<name>A0A6N4SWT3_CYTH3</name>
<evidence type="ECO:0000313" key="9">
    <source>
        <dbReference type="EMBL" id="ABG60812.1"/>
    </source>
</evidence>
<organism evidence="9 10">
    <name type="scientific">Cytophaga hutchinsonii (strain ATCC 33406 / DSM 1761 / CIP 103989 / NBRC 15051 / NCIMB 9469 / D465)</name>
    <dbReference type="NCBI Taxonomy" id="269798"/>
    <lineage>
        <taxon>Bacteria</taxon>
        <taxon>Pseudomonadati</taxon>
        <taxon>Bacteroidota</taxon>
        <taxon>Cytophagia</taxon>
        <taxon>Cytophagales</taxon>
        <taxon>Cytophagaceae</taxon>
        <taxon>Cytophaga</taxon>
    </lineage>
</organism>
<evidence type="ECO:0000256" key="6">
    <source>
        <dbReference type="RuleBase" id="RU004057"/>
    </source>
</evidence>
<keyword evidence="10" id="KW-1185">Reference proteome</keyword>
<sequence length="234" mass="25246">MLQSILLQIQTVAVSDSTGVASGAPAAESLSLLSILMKGGYLMIPILILSVAALAIFIERFLYIKNAGKTDEHMLETIKDKIKEGKLDDAKSICARSTGVTARVFEKALNRLGSPVRDIESIMESVSNIEVNRMEKNLGLLAAIAAIAPMFGFLGTVVGMIKSFYNISIANDISIGIIAGGIYEKMITSASGLVVGVIAYMMYTYLNHRIDSVIAKLEDNSVDFLDTLYKPSRS</sequence>
<keyword evidence="4 7" id="KW-1133">Transmembrane helix</keyword>
<dbReference type="Proteomes" id="UP000001822">
    <property type="component" value="Chromosome"/>
</dbReference>
<evidence type="ECO:0000256" key="5">
    <source>
        <dbReference type="ARBA" id="ARBA00023136"/>
    </source>
</evidence>
<feature type="transmembrane region" description="Helical" evidence="7">
    <location>
        <begin position="186"/>
        <end position="206"/>
    </location>
</feature>
<keyword evidence="3 7" id="KW-0812">Transmembrane</keyword>
<feature type="domain" description="MotA/TolQ/ExbB proton channel" evidence="8">
    <location>
        <begin position="100"/>
        <end position="218"/>
    </location>
</feature>
<evidence type="ECO:0000313" key="10">
    <source>
        <dbReference type="Proteomes" id="UP000001822"/>
    </source>
</evidence>
<dbReference type="GO" id="GO:0017038">
    <property type="term" value="P:protein import"/>
    <property type="evidence" value="ECO:0007669"/>
    <property type="project" value="TreeGrafter"/>
</dbReference>
<comment type="similarity">
    <text evidence="6">Belongs to the exbB/tolQ family.</text>
</comment>
<evidence type="ECO:0000256" key="4">
    <source>
        <dbReference type="ARBA" id="ARBA00022989"/>
    </source>
</evidence>
<evidence type="ECO:0000256" key="7">
    <source>
        <dbReference type="SAM" id="Phobius"/>
    </source>
</evidence>
<evidence type="ECO:0000256" key="3">
    <source>
        <dbReference type="ARBA" id="ARBA00022692"/>
    </source>
</evidence>
<dbReference type="EMBL" id="CP000383">
    <property type="protein sequence ID" value="ABG60812.1"/>
    <property type="molecule type" value="Genomic_DNA"/>
</dbReference>
<dbReference type="GO" id="GO:0005886">
    <property type="term" value="C:plasma membrane"/>
    <property type="evidence" value="ECO:0007669"/>
    <property type="project" value="UniProtKB-SubCell"/>
</dbReference>
<evidence type="ECO:0000256" key="1">
    <source>
        <dbReference type="ARBA" id="ARBA00004651"/>
    </source>
</evidence>
<proteinExistence type="inferred from homology"/>
<feature type="transmembrane region" description="Helical" evidence="7">
    <location>
        <begin position="138"/>
        <end position="161"/>
    </location>
</feature>
<dbReference type="RefSeq" id="WP_011586919.1">
    <property type="nucleotide sequence ID" value="NC_008255.1"/>
</dbReference>
<dbReference type="KEGG" id="chu:CHU_3579"/>
<keyword evidence="2" id="KW-1003">Cell membrane</keyword>
<keyword evidence="6" id="KW-0653">Protein transport</keyword>
<dbReference type="PANTHER" id="PTHR30625">
    <property type="entry name" value="PROTEIN TOLQ"/>
    <property type="match status" value="1"/>
</dbReference>
<evidence type="ECO:0000259" key="8">
    <source>
        <dbReference type="Pfam" id="PF01618"/>
    </source>
</evidence>
<protein>
    <submittedName>
        <fullName evidence="9">Outer membrane transport energization protein ExbB</fullName>
    </submittedName>
</protein>
<evidence type="ECO:0000256" key="2">
    <source>
        <dbReference type="ARBA" id="ARBA00022475"/>
    </source>
</evidence>
<dbReference type="PANTHER" id="PTHR30625:SF17">
    <property type="entry name" value="TOLQ-RELATED"/>
    <property type="match status" value="1"/>
</dbReference>
<gene>
    <name evidence="9" type="primary">exbB</name>
    <name evidence="9" type="ordered locus">CHU_3579</name>
</gene>
<dbReference type="AlphaFoldDB" id="A0A6N4SWT3"/>
<keyword evidence="5 7" id="KW-0472">Membrane</keyword>
<dbReference type="OrthoDB" id="4045at2"/>
<keyword evidence="6" id="KW-0813">Transport</keyword>
<feature type="transmembrane region" description="Helical" evidence="7">
    <location>
        <begin position="39"/>
        <end position="58"/>
    </location>
</feature>
<dbReference type="InterPro" id="IPR050790">
    <property type="entry name" value="ExbB/TolQ_transport"/>
</dbReference>
<dbReference type="InterPro" id="IPR002898">
    <property type="entry name" value="MotA_ExbB_proton_chnl"/>
</dbReference>
<dbReference type="Pfam" id="PF01618">
    <property type="entry name" value="MotA_ExbB"/>
    <property type="match status" value="1"/>
</dbReference>
<accession>A0A6N4SWT3</accession>